<evidence type="ECO:0000256" key="2">
    <source>
        <dbReference type="ARBA" id="ARBA00022630"/>
    </source>
</evidence>
<dbReference type="InterPro" id="IPR036318">
    <property type="entry name" value="FAD-bd_PCMH-like_sf"/>
</dbReference>
<dbReference type="Gene3D" id="3.40.462.20">
    <property type="match status" value="1"/>
</dbReference>
<name>A0A5N6YYM4_9EURO</name>
<gene>
    <name evidence="6" type="ORF">BDV28DRAFT_162895</name>
</gene>
<dbReference type="Proteomes" id="UP000327118">
    <property type="component" value="Unassembled WGS sequence"/>
</dbReference>
<dbReference type="Gene3D" id="3.30.43.10">
    <property type="entry name" value="Uridine Diphospho-n-acetylenolpyruvylglucosamine Reductase, domain 2"/>
    <property type="match status" value="1"/>
</dbReference>
<keyword evidence="2" id="KW-0285">Flavoprotein</keyword>
<accession>A0A5N6YYM4</accession>
<evidence type="ECO:0000256" key="4">
    <source>
        <dbReference type="ARBA" id="ARBA00023002"/>
    </source>
</evidence>
<dbReference type="InterPro" id="IPR050416">
    <property type="entry name" value="FAD-linked_Oxidoreductase"/>
</dbReference>
<dbReference type="PANTHER" id="PTHR42973:SF7">
    <property type="entry name" value="FAD-BINDING PCMH-TYPE DOMAIN-CONTAINING PROTEIN"/>
    <property type="match status" value="1"/>
</dbReference>
<dbReference type="EMBL" id="ML739219">
    <property type="protein sequence ID" value="KAE8350534.1"/>
    <property type="molecule type" value="Genomic_DNA"/>
</dbReference>
<dbReference type="InterPro" id="IPR016167">
    <property type="entry name" value="FAD-bd_PCMH_sub1"/>
</dbReference>
<proteinExistence type="inferred from homology"/>
<keyword evidence="4" id="KW-0560">Oxidoreductase</keyword>
<evidence type="ECO:0000256" key="3">
    <source>
        <dbReference type="ARBA" id="ARBA00022827"/>
    </source>
</evidence>
<keyword evidence="3" id="KW-0274">FAD</keyword>
<dbReference type="AlphaFoldDB" id="A0A5N6YYM4"/>
<dbReference type="GO" id="GO:0016491">
    <property type="term" value="F:oxidoreductase activity"/>
    <property type="evidence" value="ECO:0007669"/>
    <property type="project" value="UniProtKB-KW"/>
</dbReference>
<dbReference type="PROSITE" id="PS51387">
    <property type="entry name" value="FAD_PCMH"/>
    <property type="match status" value="1"/>
</dbReference>
<dbReference type="PANTHER" id="PTHR42973">
    <property type="entry name" value="BINDING OXIDOREDUCTASE, PUTATIVE (AFU_ORTHOLOGUE AFUA_1G17690)-RELATED"/>
    <property type="match status" value="1"/>
</dbReference>
<dbReference type="OrthoDB" id="363185at2759"/>
<feature type="domain" description="FAD-binding PCMH-type" evidence="5">
    <location>
        <begin position="40"/>
        <end position="206"/>
    </location>
</feature>
<evidence type="ECO:0000313" key="6">
    <source>
        <dbReference type="EMBL" id="KAE8350534.1"/>
    </source>
</evidence>
<dbReference type="InterPro" id="IPR006094">
    <property type="entry name" value="Oxid_FAD_bind_N"/>
</dbReference>
<protein>
    <submittedName>
        <fullName evidence="6">D-lactate dehydrogenase</fullName>
    </submittedName>
</protein>
<dbReference type="Gene3D" id="3.30.465.10">
    <property type="match status" value="1"/>
</dbReference>
<organism evidence="6 7">
    <name type="scientific">Aspergillus coremiiformis</name>
    <dbReference type="NCBI Taxonomy" id="138285"/>
    <lineage>
        <taxon>Eukaryota</taxon>
        <taxon>Fungi</taxon>
        <taxon>Dikarya</taxon>
        <taxon>Ascomycota</taxon>
        <taxon>Pezizomycotina</taxon>
        <taxon>Eurotiomycetes</taxon>
        <taxon>Eurotiomycetidae</taxon>
        <taxon>Eurotiales</taxon>
        <taxon>Aspergillaceae</taxon>
        <taxon>Aspergillus</taxon>
        <taxon>Aspergillus subgen. Circumdati</taxon>
    </lineage>
</organism>
<evidence type="ECO:0000259" key="5">
    <source>
        <dbReference type="PROSITE" id="PS51387"/>
    </source>
</evidence>
<dbReference type="InterPro" id="IPR016169">
    <property type="entry name" value="FAD-bd_PCMH_sub2"/>
</dbReference>
<dbReference type="GO" id="GO:0071949">
    <property type="term" value="F:FAD binding"/>
    <property type="evidence" value="ECO:0007669"/>
    <property type="project" value="InterPro"/>
</dbReference>
<evidence type="ECO:0000313" key="7">
    <source>
        <dbReference type="Proteomes" id="UP000327118"/>
    </source>
</evidence>
<comment type="similarity">
    <text evidence="1">Belongs to the oxygen-dependent FAD-linked oxidoreductase family.</text>
</comment>
<dbReference type="InterPro" id="IPR016166">
    <property type="entry name" value="FAD-bd_PCMH"/>
</dbReference>
<keyword evidence="7" id="KW-1185">Reference proteome</keyword>
<sequence length="455" mass="49789">MTDANLPKLQAFLHDHSTIQSVVPSAPEYRDIRATYVSVPDVIPSIIVRPRTVEDAVAVVSFLIDNHIEFTVRGGGHDMLGRAFKHQTVGVDVRLINYVDVEHDSRTARVGGGILIGDLIRKLHERGLATAVGTVSAVGYVGWALYGGYGPYSARFGLGVDQILKAKVINSQGRLEEADADLLKGIRGAGGAFGVVVEVTVPVHKVDRILAGVVFFESEDLPAVIRQFNDGYRALSGGMPAALSVNQAVVNTPQGRSFLILLVWGSSDLEAGREWVDAISRLAPVVSTTVKETTPPDWLAEADRLVPKTTQGRAYTINVKGLTEEVVQVMASHLSRMPSEPQTMWNVHELRACSPSAQPKSDSVFTSREGHFMFEILPLAERREDLGSVLAWGRAFHEALLMTDPGNILPATYLSLSAPDEVDMSRVFGEHYEFLRELKGRRDPEGVFRNALAWF</sequence>
<reference evidence="7" key="1">
    <citation type="submission" date="2019-04" db="EMBL/GenBank/DDBJ databases">
        <title>Friends and foes A comparative genomics studyof 23 Aspergillus species from section Flavi.</title>
        <authorList>
            <consortium name="DOE Joint Genome Institute"/>
            <person name="Kjaerbolling I."/>
            <person name="Vesth T."/>
            <person name="Frisvad J.C."/>
            <person name="Nybo J.L."/>
            <person name="Theobald S."/>
            <person name="Kildgaard S."/>
            <person name="Isbrandt T."/>
            <person name="Kuo A."/>
            <person name="Sato A."/>
            <person name="Lyhne E.K."/>
            <person name="Kogle M.E."/>
            <person name="Wiebenga A."/>
            <person name="Kun R.S."/>
            <person name="Lubbers R.J."/>
            <person name="Makela M.R."/>
            <person name="Barry K."/>
            <person name="Chovatia M."/>
            <person name="Clum A."/>
            <person name="Daum C."/>
            <person name="Haridas S."/>
            <person name="He G."/>
            <person name="LaButti K."/>
            <person name="Lipzen A."/>
            <person name="Mondo S."/>
            <person name="Riley R."/>
            <person name="Salamov A."/>
            <person name="Simmons B.A."/>
            <person name="Magnuson J.K."/>
            <person name="Henrissat B."/>
            <person name="Mortensen U.H."/>
            <person name="Larsen T.O."/>
            <person name="Devries R.P."/>
            <person name="Grigoriev I.V."/>
            <person name="Machida M."/>
            <person name="Baker S.E."/>
            <person name="Andersen M.R."/>
        </authorList>
    </citation>
    <scope>NUCLEOTIDE SEQUENCE [LARGE SCALE GENOMIC DNA]</scope>
    <source>
        <strain evidence="7">CBS 553.77</strain>
    </source>
</reference>
<dbReference type="Pfam" id="PF01565">
    <property type="entry name" value="FAD_binding_4"/>
    <property type="match status" value="1"/>
</dbReference>
<evidence type="ECO:0000256" key="1">
    <source>
        <dbReference type="ARBA" id="ARBA00005466"/>
    </source>
</evidence>
<dbReference type="SUPFAM" id="SSF56176">
    <property type="entry name" value="FAD-binding/transporter-associated domain-like"/>
    <property type="match status" value="1"/>
</dbReference>